<evidence type="ECO:0000313" key="1">
    <source>
        <dbReference type="EMBL" id="GIQ91692.1"/>
    </source>
</evidence>
<sequence>SQGADVKAHICLHISSSPDSPVSDVVVYRQMPMFDRHTTEMLEQALSDRARTADDLNVFTQEIAAFVSQFVHDHWKKATTGKATPGSTTGSVIVAQKRPARTHALGIYIVFTVV</sequence>
<name>A0A9K3GQF5_9EUKA</name>
<dbReference type="AlphaFoldDB" id="A0A9K3GQF5"/>
<gene>
    <name evidence="1" type="ORF">KIPB_015059</name>
</gene>
<dbReference type="Proteomes" id="UP000265618">
    <property type="component" value="Unassembled WGS sequence"/>
</dbReference>
<dbReference type="EMBL" id="BDIP01008165">
    <property type="protein sequence ID" value="GIQ91692.1"/>
    <property type="molecule type" value="Genomic_DNA"/>
</dbReference>
<accession>A0A9K3GQF5</accession>
<evidence type="ECO:0000313" key="2">
    <source>
        <dbReference type="Proteomes" id="UP000265618"/>
    </source>
</evidence>
<protein>
    <submittedName>
        <fullName evidence="1">Uncharacterized protein</fullName>
    </submittedName>
</protein>
<organism evidence="1 2">
    <name type="scientific">Kipferlia bialata</name>
    <dbReference type="NCBI Taxonomy" id="797122"/>
    <lineage>
        <taxon>Eukaryota</taxon>
        <taxon>Metamonada</taxon>
        <taxon>Carpediemonas-like organisms</taxon>
        <taxon>Kipferlia</taxon>
    </lineage>
</organism>
<comment type="caution">
    <text evidence="1">The sequence shown here is derived from an EMBL/GenBank/DDBJ whole genome shotgun (WGS) entry which is preliminary data.</text>
</comment>
<reference evidence="1 2" key="1">
    <citation type="journal article" date="2018" name="PLoS ONE">
        <title>The draft genome of Kipferlia bialata reveals reductive genome evolution in fornicate parasites.</title>
        <authorList>
            <person name="Tanifuji G."/>
            <person name="Takabayashi S."/>
            <person name="Kume K."/>
            <person name="Takagi M."/>
            <person name="Nakayama T."/>
            <person name="Kamikawa R."/>
            <person name="Inagaki Y."/>
            <person name="Hashimoto T."/>
        </authorList>
    </citation>
    <scope>NUCLEOTIDE SEQUENCE [LARGE SCALE GENOMIC DNA]</scope>
    <source>
        <strain evidence="1">NY0173</strain>
    </source>
</reference>
<keyword evidence="2" id="KW-1185">Reference proteome</keyword>
<proteinExistence type="predicted"/>
<feature type="non-terminal residue" evidence="1">
    <location>
        <position position="1"/>
    </location>
</feature>